<organism evidence="2 3">
    <name type="scientific">Diplogelasinospora grovesii</name>
    <dbReference type="NCBI Taxonomy" id="303347"/>
    <lineage>
        <taxon>Eukaryota</taxon>
        <taxon>Fungi</taxon>
        <taxon>Dikarya</taxon>
        <taxon>Ascomycota</taxon>
        <taxon>Pezizomycotina</taxon>
        <taxon>Sordariomycetes</taxon>
        <taxon>Sordariomycetidae</taxon>
        <taxon>Sordariales</taxon>
        <taxon>Diplogelasinosporaceae</taxon>
        <taxon>Diplogelasinospora</taxon>
    </lineage>
</organism>
<dbReference type="Pfam" id="PF11937">
    <property type="entry name" value="DUF3455"/>
    <property type="match status" value="1"/>
</dbReference>
<dbReference type="AlphaFoldDB" id="A0AAN6N216"/>
<keyword evidence="1" id="KW-0732">Signal</keyword>
<keyword evidence="3" id="KW-1185">Reference proteome</keyword>
<protein>
    <recommendedName>
        <fullName evidence="4">Malate dehydrogenase</fullName>
    </recommendedName>
</protein>
<evidence type="ECO:0000313" key="2">
    <source>
        <dbReference type="EMBL" id="KAK3936368.1"/>
    </source>
</evidence>
<evidence type="ECO:0000313" key="3">
    <source>
        <dbReference type="Proteomes" id="UP001303473"/>
    </source>
</evidence>
<dbReference type="PANTHER" id="PTHR35567">
    <property type="entry name" value="MALATE DEHYDROGENASE (AFU_ORTHOLOGUE AFUA_2G13800)"/>
    <property type="match status" value="1"/>
</dbReference>
<dbReference type="InterPro" id="IPR021851">
    <property type="entry name" value="DUF3455"/>
</dbReference>
<comment type="caution">
    <text evidence="2">The sequence shown here is derived from an EMBL/GenBank/DDBJ whole genome shotgun (WGS) entry which is preliminary data.</text>
</comment>
<evidence type="ECO:0008006" key="4">
    <source>
        <dbReference type="Google" id="ProtNLM"/>
    </source>
</evidence>
<feature type="chain" id="PRO_5042998619" description="Malate dehydrogenase" evidence="1">
    <location>
        <begin position="19"/>
        <end position="267"/>
    </location>
</feature>
<evidence type="ECO:0000256" key="1">
    <source>
        <dbReference type="SAM" id="SignalP"/>
    </source>
</evidence>
<dbReference type="Proteomes" id="UP001303473">
    <property type="component" value="Unassembled WGS sequence"/>
</dbReference>
<reference evidence="3" key="1">
    <citation type="journal article" date="2023" name="Mol. Phylogenet. Evol.">
        <title>Genome-scale phylogeny and comparative genomics of the fungal order Sordariales.</title>
        <authorList>
            <person name="Hensen N."/>
            <person name="Bonometti L."/>
            <person name="Westerberg I."/>
            <person name="Brannstrom I.O."/>
            <person name="Guillou S."/>
            <person name="Cros-Aarteil S."/>
            <person name="Calhoun S."/>
            <person name="Haridas S."/>
            <person name="Kuo A."/>
            <person name="Mondo S."/>
            <person name="Pangilinan J."/>
            <person name="Riley R."/>
            <person name="LaButti K."/>
            <person name="Andreopoulos B."/>
            <person name="Lipzen A."/>
            <person name="Chen C."/>
            <person name="Yan M."/>
            <person name="Daum C."/>
            <person name="Ng V."/>
            <person name="Clum A."/>
            <person name="Steindorff A."/>
            <person name="Ohm R.A."/>
            <person name="Martin F."/>
            <person name="Silar P."/>
            <person name="Natvig D.O."/>
            <person name="Lalanne C."/>
            <person name="Gautier V."/>
            <person name="Ament-Velasquez S.L."/>
            <person name="Kruys A."/>
            <person name="Hutchinson M.I."/>
            <person name="Powell A.J."/>
            <person name="Barry K."/>
            <person name="Miller A.N."/>
            <person name="Grigoriev I.V."/>
            <person name="Debuchy R."/>
            <person name="Gladieux P."/>
            <person name="Hiltunen Thoren M."/>
            <person name="Johannesson H."/>
        </authorList>
    </citation>
    <scope>NUCLEOTIDE SEQUENCE [LARGE SCALE GENOMIC DNA]</scope>
    <source>
        <strain evidence="3">CBS 340.73</strain>
    </source>
</reference>
<dbReference type="PANTHER" id="PTHR35567:SF3">
    <property type="entry name" value="MALATE DEHYDROGENASE"/>
    <property type="match status" value="1"/>
</dbReference>
<gene>
    <name evidence="2" type="ORF">QBC46DRAFT_31893</name>
</gene>
<sequence>MVSAKTLLLAGLVAVASAAPAARASCGSTQTATPTLPVTGAATELPAPPANLTLKKIAVGHGIQNYSCPTADSSAPTQLGALAVLYDVTSLYPGTPKTGINETAWTALSTTILWSQPLPLNLVNEKAASPGTPSQPNVLPEASYGADTSDPFPRGTDLQLSPSMTLKFLGHHFFDISGTPTFDLSAASLKGSVVKTGAANAPAGADKGILNTGAVAWLQLSDSGKGLSSGISMVYRVITAGGAAQACSTSGAGQGSVPYTAFYWFYD</sequence>
<feature type="signal peptide" evidence="1">
    <location>
        <begin position="1"/>
        <end position="18"/>
    </location>
</feature>
<accession>A0AAN6N216</accession>
<proteinExistence type="predicted"/>
<name>A0AAN6N216_9PEZI</name>
<dbReference type="EMBL" id="MU853886">
    <property type="protein sequence ID" value="KAK3936368.1"/>
    <property type="molecule type" value="Genomic_DNA"/>
</dbReference>